<evidence type="ECO:0000256" key="7">
    <source>
        <dbReference type="ARBA" id="ARBA00022801"/>
    </source>
</evidence>
<evidence type="ECO:0000256" key="13">
    <source>
        <dbReference type="PIRSR" id="PIRSR001024-1"/>
    </source>
</evidence>
<dbReference type="CDD" id="cd11319">
    <property type="entry name" value="AmyAc_euk_AmyA"/>
    <property type="match status" value="1"/>
</dbReference>
<dbReference type="FunFam" id="3.20.20.80:FF:000120">
    <property type="entry name" value="Alpha-amylase A"/>
    <property type="match status" value="1"/>
</dbReference>
<dbReference type="GO" id="GO:0016052">
    <property type="term" value="P:carbohydrate catabolic process"/>
    <property type="evidence" value="ECO:0007669"/>
    <property type="project" value="InterPro"/>
</dbReference>
<dbReference type="InterPro" id="IPR013777">
    <property type="entry name" value="A-amylase-like"/>
</dbReference>
<dbReference type="InterPro" id="IPR013780">
    <property type="entry name" value="Glyco_hydro_b"/>
</dbReference>
<dbReference type="Gene3D" id="2.60.40.1180">
    <property type="entry name" value="Golgi alpha-mannosidase II"/>
    <property type="match status" value="1"/>
</dbReference>
<evidence type="ECO:0000259" key="19">
    <source>
        <dbReference type="SMART" id="SM00642"/>
    </source>
</evidence>
<evidence type="ECO:0000256" key="9">
    <source>
        <dbReference type="ARBA" id="ARBA00023157"/>
    </source>
</evidence>
<evidence type="ECO:0000313" key="20">
    <source>
        <dbReference type="EMBL" id="RJE17791.1"/>
    </source>
</evidence>
<dbReference type="STRING" id="2070753.A0A3A2ZKV8"/>
<feature type="active site" description="Nucleophile" evidence="13">
    <location>
        <position position="218"/>
    </location>
</feature>
<evidence type="ECO:0000256" key="11">
    <source>
        <dbReference type="ARBA" id="ARBA00023277"/>
    </source>
</evidence>
<keyword evidence="12" id="KW-0326">Glycosidase</keyword>
<evidence type="ECO:0000256" key="5">
    <source>
        <dbReference type="ARBA" id="ARBA00022723"/>
    </source>
</evidence>
<dbReference type="Pfam" id="PF09260">
    <property type="entry name" value="A_amylase_dom_C"/>
    <property type="match status" value="1"/>
</dbReference>
<feature type="binding site" evidence="15">
    <location>
        <position position="222"/>
    </location>
    <ligand>
        <name>Ca(2+)</name>
        <dbReference type="ChEBI" id="CHEBI:29108"/>
        <label>1</label>
    </ligand>
</feature>
<reference evidence="21" key="1">
    <citation type="submission" date="2017-02" db="EMBL/GenBank/DDBJ databases">
        <authorList>
            <person name="Tafer H."/>
            <person name="Lopandic K."/>
        </authorList>
    </citation>
    <scope>NUCLEOTIDE SEQUENCE [LARGE SCALE GENOMIC DNA]</scope>
    <source>
        <strain evidence="21">CBS 366.77</strain>
    </source>
</reference>
<dbReference type="SMART" id="SM00642">
    <property type="entry name" value="Aamy"/>
    <property type="match status" value="1"/>
</dbReference>
<feature type="disulfide bond" evidence="16">
    <location>
        <begin position="52"/>
        <end position="58"/>
    </location>
</feature>
<feature type="binding site" evidence="15">
    <location>
        <position position="218"/>
    </location>
    <ligand>
        <name>Ca(2+)</name>
        <dbReference type="ChEBI" id="CHEBI:29108"/>
        <label>2</label>
    </ligand>
</feature>
<evidence type="ECO:0000256" key="3">
    <source>
        <dbReference type="ARBA" id="ARBA00008061"/>
    </source>
</evidence>
<dbReference type="EC" id="3.2.1.1" evidence="4"/>
<evidence type="ECO:0000256" key="8">
    <source>
        <dbReference type="ARBA" id="ARBA00022837"/>
    </source>
</evidence>
<feature type="site" description="Transition state stabilizer" evidence="14">
    <location>
        <position position="308"/>
    </location>
</feature>
<name>A0A3A2ZKV8_9EURO</name>
<dbReference type="Pfam" id="PF00128">
    <property type="entry name" value="Alpha-amylase"/>
    <property type="match status" value="1"/>
</dbReference>
<keyword evidence="9 16" id="KW-1015">Disulfide bond</keyword>
<feature type="binding site" evidence="17">
    <location>
        <position position="216"/>
    </location>
    <ligand>
        <name>substrate</name>
    </ligand>
</feature>
<dbReference type="GO" id="GO:0004556">
    <property type="term" value="F:alpha-amylase activity"/>
    <property type="evidence" value="ECO:0007669"/>
    <property type="project" value="UniProtKB-EC"/>
</dbReference>
<evidence type="ECO:0000256" key="18">
    <source>
        <dbReference type="SAM" id="SignalP"/>
    </source>
</evidence>
<dbReference type="Proteomes" id="UP000266188">
    <property type="component" value="Unassembled WGS sequence"/>
</dbReference>
<dbReference type="PANTHER" id="PTHR10357:SF215">
    <property type="entry name" value="ALPHA-AMYLASE 1"/>
    <property type="match status" value="1"/>
</dbReference>
<evidence type="ECO:0000256" key="10">
    <source>
        <dbReference type="ARBA" id="ARBA00023180"/>
    </source>
</evidence>
<dbReference type="GO" id="GO:0005509">
    <property type="term" value="F:calcium ion binding"/>
    <property type="evidence" value="ECO:0007669"/>
    <property type="project" value="InterPro"/>
</dbReference>
<evidence type="ECO:0000256" key="16">
    <source>
        <dbReference type="PIRSR" id="PIRSR001024-4"/>
    </source>
</evidence>
<evidence type="ECO:0000256" key="6">
    <source>
        <dbReference type="ARBA" id="ARBA00022729"/>
    </source>
</evidence>
<keyword evidence="6 18" id="KW-0732">Signal</keyword>
<feature type="signal peptide" evidence="18">
    <location>
        <begin position="1"/>
        <end position="23"/>
    </location>
</feature>
<feature type="binding site" evidence="17">
    <location>
        <position position="356"/>
    </location>
    <ligand>
        <name>substrate</name>
    </ligand>
</feature>
<comment type="caution">
    <text evidence="20">The sequence shown here is derived from an EMBL/GenBank/DDBJ whole genome shotgun (WGS) entry which is preliminary data.</text>
</comment>
<keyword evidence="10" id="KW-0325">Glycoprotein</keyword>
<feature type="binding site" evidence="15">
    <location>
        <position position="141"/>
    </location>
    <ligand>
        <name>Ca(2+)</name>
        <dbReference type="ChEBI" id="CHEBI:29108"/>
        <label>1</label>
    </ligand>
</feature>
<feature type="binding site" evidence="15">
    <location>
        <position position="242"/>
    </location>
    <ligand>
        <name>Ca(2+)</name>
        <dbReference type="ChEBI" id="CHEBI:29108"/>
        <label>2</label>
    </ligand>
</feature>
<comment type="catalytic activity">
    <reaction evidence="1">
        <text>Endohydrolysis of (1-&gt;4)-alpha-D-glucosidic linkages in polysaccharides containing three or more (1-&gt;4)-alpha-linked D-glucose units.</text>
        <dbReference type="EC" id="3.2.1.1"/>
    </reaction>
</comment>
<dbReference type="SUPFAM" id="SSF51011">
    <property type="entry name" value="Glycosyl hydrolase domain"/>
    <property type="match status" value="1"/>
</dbReference>
<feature type="binding site" evidence="17">
    <location>
        <position position="142"/>
    </location>
    <ligand>
        <name>substrate</name>
    </ligand>
</feature>
<comment type="similarity">
    <text evidence="3">Belongs to the glycosyl hydrolase 13 family.</text>
</comment>
<dbReference type="OrthoDB" id="204980at2759"/>
<feature type="binding site" evidence="17">
    <location>
        <position position="103"/>
    </location>
    <ligand>
        <name>substrate</name>
    </ligand>
</feature>
<evidence type="ECO:0000256" key="1">
    <source>
        <dbReference type="ARBA" id="ARBA00000548"/>
    </source>
</evidence>
<keyword evidence="8 15" id="KW-0106">Calcium</keyword>
<dbReference type="SUPFAM" id="SSF51445">
    <property type="entry name" value="(Trans)glycosidases"/>
    <property type="match status" value="1"/>
</dbReference>
<dbReference type="InterPro" id="IPR015340">
    <property type="entry name" value="A_amylase_C_dom"/>
</dbReference>
<gene>
    <name evidence="20" type="ORF">PHISCL_09872</name>
</gene>
<dbReference type="EMBL" id="MVGC01000712">
    <property type="protein sequence ID" value="RJE17791.1"/>
    <property type="molecule type" value="Genomic_DNA"/>
</dbReference>
<evidence type="ECO:0000313" key="21">
    <source>
        <dbReference type="Proteomes" id="UP000266188"/>
    </source>
</evidence>
<dbReference type="InterPro" id="IPR017853">
    <property type="entry name" value="GH"/>
</dbReference>
<keyword evidence="5 15" id="KW-0479">Metal-binding</keyword>
<protein>
    <recommendedName>
        <fullName evidence="4">alpha-amylase</fullName>
        <ecNumber evidence="4">3.2.1.1</ecNumber>
    </recommendedName>
</protein>
<feature type="domain" description="Glycosyl hydrolase family 13 catalytic" evidence="19">
    <location>
        <begin position="36"/>
        <end position="381"/>
    </location>
</feature>
<evidence type="ECO:0000256" key="15">
    <source>
        <dbReference type="PIRSR" id="PIRSR001024-3"/>
    </source>
</evidence>
<dbReference type="Gene3D" id="3.20.20.80">
    <property type="entry name" value="Glycosidases"/>
    <property type="match status" value="1"/>
</dbReference>
<keyword evidence="21" id="KW-1185">Reference proteome</keyword>
<organism evidence="20 21">
    <name type="scientific">Aspergillus sclerotialis</name>
    <dbReference type="NCBI Taxonomy" id="2070753"/>
    <lineage>
        <taxon>Eukaryota</taxon>
        <taxon>Fungi</taxon>
        <taxon>Dikarya</taxon>
        <taxon>Ascomycota</taxon>
        <taxon>Pezizomycotina</taxon>
        <taxon>Eurotiomycetes</taxon>
        <taxon>Eurotiomycetidae</taxon>
        <taxon>Eurotiales</taxon>
        <taxon>Aspergillaceae</taxon>
        <taxon>Aspergillus</taxon>
        <taxon>Aspergillus subgen. Polypaecilum</taxon>
    </lineage>
</organism>
<proteinExistence type="inferred from homology"/>
<feature type="binding site" evidence="15">
    <location>
        <position position="195"/>
    </location>
    <ligand>
        <name>Ca(2+)</name>
        <dbReference type="ChEBI" id="CHEBI:29108"/>
        <label>1</label>
    </ligand>
</feature>
<feature type="chain" id="PRO_5017426939" description="alpha-amylase" evidence="18">
    <location>
        <begin position="24"/>
        <end position="500"/>
    </location>
</feature>
<dbReference type="PIRSF" id="PIRSF001024">
    <property type="entry name" value="Alph-amyl_fung"/>
    <property type="match status" value="1"/>
</dbReference>
<evidence type="ECO:0000256" key="2">
    <source>
        <dbReference type="ARBA" id="ARBA00001913"/>
    </source>
</evidence>
<sequence>MGFAKTTCTLLFLWNLVLGPTIAKSAAEWRELSIYQVVTDRFATNDGSAPDCWIRSYCGGTWKGLENKLDYIQGMGFQAVWISPIIHNIEENTTWGYAYHGYWGDNPYKLNPHFGTPDDLKSLSTALHKRRMSLMVDIVINHLAANQKPDNVEYSRFPAPFNSKSSFHQPCDIDYANQSSVEDCWLTTTLPPLVDVKSEDASVVDIVKTYNVDGIRLDTARHVPKQYLAQFQDAVGVFVTGEALNESVPFVQQYQGPLDSAHNYPLWYALVDTFTGRTTFDYLAAIMKTEEAVFSDINVLTNFLDNHDQPRMASRVGDDLVRDKNAVTFLMFTSGIPVLYYGFEQRFDGSADPVNREPMWRSDYNTNATLYQYISKLHEIRDLASTTIEKSSYFSSYVKVLGTSTEYMALQRGPLVVVVSNVGVDGTNNSFNIAASDFAPGSTIIDLFSCSTVKVGKKGSFVSPPNEGEARKKEAFALKLPNKDGTDMKPLFLMEGVQHE</sequence>
<dbReference type="InterPro" id="IPR006047">
    <property type="entry name" value="GH13_cat_dom"/>
</dbReference>
<evidence type="ECO:0000256" key="12">
    <source>
        <dbReference type="ARBA" id="ARBA00023295"/>
    </source>
</evidence>
<evidence type="ECO:0000256" key="17">
    <source>
        <dbReference type="PIRSR" id="PIRSR001024-5"/>
    </source>
</evidence>
<keyword evidence="7" id="KW-0378">Hydrolase</keyword>
<feature type="binding site" evidence="15">
    <location>
        <position position="182"/>
    </location>
    <ligand>
        <name>Ca(2+)</name>
        <dbReference type="ChEBI" id="CHEBI:29108"/>
        <label>1</label>
    </ligand>
</feature>
<evidence type="ECO:0000256" key="14">
    <source>
        <dbReference type="PIRSR" id="PIRSR001024-2"/>
    </source>
</evidence>
<dbReference type="AlphaFoldDB" id="A0A3A2ZKV8"/>
<dbReference type="PANTHER" id="PTHR10357">
    <property type="entry name" value="ALPHA-AMYLASE FAMILY MEMBER"/>
    <property type="match status" value="1"/>
</dbReference>
<feature type="binding site" evidence="17">
    <location>
        <position position="308"/>
    </location>
    <ligand>
        <name>substrate</name>
    </ligand>
</feature>
<keyword evidence="11" id="KW-0119">Carbohydrate metabolism</keyword>
<accession>A0A3A2ZKV8</accession>
<evidence type="ECO:0000256" key="4">
    <source>
        <dbReference type="ARBA" id="ARBA00012595"/>
    </source>
</evidence>
<feature type="disulfide bond" evidence="16">
    <location>
        <begin position="171"/>
        <end position="184"/>
    </location>
</feature>
<comment type="cofactor">
    <cofactor evidence="2">
        <name>Ca(2+)</name>
        <dbReference type="ChEBI" id="CHEBI:29108"/>
    </cofactor>
</comment>
<feature type="active site" description="Proton donor" evidence="13">
    <location>
        <position position="242"/>
    </location>
</feature>